<sequence length="291" mass="31548">MELRGPGAAFQTRSNQLRRGVISASCAPACARFSDYLGVSGPVLFDFLWVASSTVAVYLPSTGRFPFRIPGIPDVPRQRLLLLAQTSDPRAAPLSSEDSILVDLPVVWPRSILLSCLARLYTELCSFIPAPRVPRASSPCRLPIQPSCVFATITSGRHPSSPPSLCRQSFATPLTLFRAFASTPAAEEYSKINCEIWRNRALPFAPAPLSLLPCDQDFLDSMRSRSYTHSRNLSVSNTCTPLSRFIATARLPLLDSPVLASPAACTSLGQRRAFIGPSLTALALCSPILEL</sequence>
<keyword evidence="2" id="KW-1185">Reference proteome</keyword>
<proteinExistence type="predicted"/>
<gene>
    <name evidence="1" type="ORF">B0H15DRAFT_957832</name>
</gene>
<organism evidence="1 2">
    <name type="scientific">Mycena belliarum</name>
    <dbReference type="NCBI Taxonomy" id="1033014"/>
    <lineage>
        <taxon>Eukaryota</taxon>
        <taxon>Fungi</taxon>
        <taxon>Dikarya</taxon>
        <taxon>Basidiomycota</taxon>
        <taxon>Agaricomycotina</taxon>
        <taxon>Agaricomycetes</taxon>
        <taxon>Agaricomycetidae</taxon>
        <taxon>Agaricales</taxon>
        <taxon>Marasmiineae</taxon>
        <taxon>Mycenaceae</taxon>
        <taxon>Mycena</taxon>
    </lineage>
</organism>
<protein>
    <submittedName>
        <fullName evidence="1">Uncharacterized protein</fullName>
    </submittedName>
</protein>
<comment type="caution">
    <text evidence="1">The sequence shown here is derived from an EMBL/GenBank/DDBJ whole genome shotgun (WGS) entry which is preliminary data.</text>
</comment>
<name>A0AAD6TRZ7_9AGAR</name>
<dbReference type="AlphaFoldDB" id="A0AAD6TRZ7"/>
<evidence type="ECO:0000313" key="1">
    <source>
        <dbReference type="EMBL" id="KAJ7070268.1"/>
    </source>
</evidence>
<reference evidence="1" key="1">
    <citation type="submission" date="2023-03" db="EMBL/GenBank/DDBJ databases">
        <title>Massive genome expansion in bonnet fungi (Mycena s.s.) driven by repeated elements and novel gene families across ecological guilds.</title>
        <authorList>
            <consortium name="Lawrence Berkeley National Laboratory"/>
            <person name="Harder C.B."/>
            <person name="Miyauchi S."/>
            <person name="Viragh M."/>
            <person name="Kuo A."/>
            <person name="Thoen E."/>
            <person name="Andreopoulos B."/>
            <person name="Lu D."/>
            <person name="Skrede I."/>
            <person name="Drula E."/>
            <person name="Henrissat B."/>
            <person name="Morin E."/>
            <person name="Kohler A."/>
            <person name="Barry K."/>
            <person name="LaButti K."/>
            <person name="Morin E."/>
            <person name="Salamov A."/>
            <person name="Lipzen A."/>
            <person name="Mereny Z."/>
            <person name="Hegedus B."/>
            <person name="Baldrian P."/>
            <person name="Stursova M."/>
            <person name="Weitz H."/>
            <person name="Taylor A."/>
            <person name="Grigoriev I.V."/>
            <person name="Nagy L.G."/>
            <person name="Martin F."/>
            <person name="Kauserud H."/>
        </authorList>
    </citation>
    <scope>NUCLEOTIDE SEQUENCE</scope>
    <source>
        <strain evidence="1">CBHHK173m</strain>
    </source>
</reference>
<dbReference type="EMBL" id="JARJCN010000134">
    <property type="protein sequence ID" value="KAJ7070268.1"/>
    <property type="molecule type" value="Genomic_DNA"/>
</dbReference>
<evidence type="ECO:0000313" key="2">
    <source>
        <dbReference type="Proteomes" id="UP001222325"/>
    </source>
</evidence>
<accession>A0AAD6TRZ7</accession>
<dbReference type="Proteomes" id="UP001222325">
    <property type="component" value="Unassembled WGS sequence"/>
</dbReference>